<protein>
    <recommendedName>
        <fullName evidence="1">Metallo-beta-lactamase domain-containing protein</fullName>
    </recommendedName>
</protein>
<evidence type="ECO:0000313" key="3">
    <source>
        <dbReference type="Proteomes" id="UP000315522"/>
    </source>
</evidence>
<dbReference type="PANTHER" id="PTHR13754">
    <property type="entry name" value="METALLO-BETA-LACTAMASE SUPERFAMILY PROTEIN"/>
    <property type="match status" value="1"/>
</dbReference>
<dbReference type="Gene3D" id="3.60.15.10">
    <property type="entry name" value="Ribonuclease Z/Hydroxyacylglutathione hydrolase-like"/>
    <property type="match status" value="1"/>
</dbReference>
<proteinExistence type="predicted"/>
<dbReference type="EMBL" id="QGML01002641">
    <property type="protein sequence ID" value="TVY87223.1"/>
    <property type="molecule type" value="Genomic_DNA"/>
</dbReference>
<dbReference type="SUPFAM" id="SSF56281">
    <property type="entry name" value="Metallo-hydrolase/oxidoreductase"/>
    <property type="match status" value="1"/>
</dbReference>
<dbReference type="PANTHER" id="PTHR13754:SF13">
    <property type="entry name" value="METALLO-BETA-LACTAMASE SUPERFAMILY PROTEIN (AFU_ORTHOLOGUE AFUA_3G07630)"/>
    <property type="match status" value="1"/>
</dbReference>
<dbReference type="Pfam" id="PF00753">
    <property type="entry name" value="Lactamase_B"/>
    <property type="match status" value="1"/>
</dbReference>
<keyword evidence="3" id="KW-1185">Reference proteome</keyword>
<accession>A0A559M2N1</accession>
<organism evidence="2 3">
    <name type="scientific">Lachnellula willkommii</name>
    <dbReference type="NCBI Taxonomy" id="215461"/>
    <lineage>
        <taxon>Eukaryota</taxon>
        <taxon>Fungi</taxon>
        <taxon>Dikarya</taxon>
        <taxon>Ascomycota</taxon>
        <taxon>Pezizomycotina</taxon>
        <taxon>Leotiomycetes</taxon>
        <taxon>Helotiales</taxon>
        <taxon>Lachnaceae</taxon>
        <taxon>Lachnellula</taxon>
    </lineage>
</organism>
<feature type="domain" description="Metallo-beta-lactamase" evidence="1">
    <location>
        <begin position="61"/>
        <end position="116"/>
    </location>
</feature>
<reference evidence="2 3" key="1">
    <citation type="submission" date="2018-05" db="EMBL/GenBank/DDBJ databases">
        <title>Genome sequencing and assembly of the regulated plant pathogen Lachnellula willkommii and related sister species for the development of diagnostic species identification markers.</title>
        <authorList>
            <person name="Giroux E."/>
            <person name="Bilodeau G."/>
        </authorList>
    </citation>
    <scope>NUCLEOTIDE SEQUENCE [LARGE SCALE GENOMIC DNA]</scope>
    <source>
        <strain evidence="2 3">CBS 172.35</strain>
    </source>
</reference>
<dbReference type="Proteomes" id="UP000315522">
    <property type="component" value="Unassembled WGS sequence"/>
</dbReference>
<evidence type="ECO:0000259" key="1">
    <source>
        <dbReference type="Pfam" id="PF00753"/>
    </source>
</evidence>
<dbReference type="InterPro" id="IPR036866">
    <property type="entry name" value="RibonucZ/Hydroxyglut_hydro"/>
</dbReference>
<sequence length="169" mass="18225">MSSSLVEVDSLESVIAPNTVDVSGPFPDMMMSQTKNLAIGGDSIKVMPMEAMCCGAHGLSVLVTATKGRVKHSVLFDTGPEEEAWERNAERLVADISSVDVIQLSHWHRDHSGGMLKAIEMISEAKKTSSISKTIIVDLHPDRSESRGFMIGNNSVSLPADPTFAEIEV</sequence>
<dbReference type="GO" id="GO:0016740">
    <property type="term" value="F:transferase activity"/>
    <property type="evidence" value="ECO:0007669"/>
    <property type="project" value="TreeGrafter"/>
</dbReference>
<gene>
    <name evidence="2" type="ORF">LAWI1_G005311</name>
</gene>
<dbReference type="AlphaFoldDB" id="A0A559M2N1"/>
<comment type="caution">
    <text evidence="2">The sequence shown here is derived from an EMBL/GenBank/DDBJ whole genome shotgun (WGS) entry which is preliminary data.</text>
</comment>
<name>A0A559M2N1_9HELO</name>
<dbReference type="InterPro" id="IPR052926">
    <property type="entry name" value="Metallo-beta-lactamase_dom"/>
</dbReference>
<dbReference type="InterPro" id="IPR001279">
    <property type="entry name" value="Metallo-B-lactamas"/>
</dbReference>
<evidence type="ECO:0000313" key="2">
    <source>
        <dbReference type="EMBL" id="TVY87223.1"/>
    </source>
</evidence>